<name>A0ABT2BQ54_9BURK</name>
<dbReference type="SUPFAM" id="SSF52540">
    <property type="entry name" value="P-loop containing nucleoside triphosphate hydrolases"/>
    <property type="match status" value="1"/>
</dbReference>
<dbReference type="InterPro" id="IPR003593">
    <property type="entry name" value="AAA+_ATPase"/>
</dbReference>
<dbReference type="InterPro" id="IPR027065">
    <property type="entry name" value="Lon_Prtase"/>
</dbReference>
<dbReference type="InterPro" id="IPR027417">
    <property type="entry name" value="P-loop_NTPase"/>
</dbReference>
<dbReference type="Gene3D" id="3.40.50.300">
    <property type="entry name" value="P-loop containing nucleotide triphosphate hydrolases"/>
    <property type="match status" value="1"/>
</dbReference>
<feature type="domain" description="AAA+ ATPase" evidence="1">
    <location>
        <begin position="88"/>
        <end position="233"/>
    </location>
</feature>
<evidence type="ECO:0000313" key="3">
    <source>
        <dbReference type="Proteomes" id="UP001205861"/>
    </source>
</evidence>
<dbReference type="PANTHER" id="PTHR43718">
    <property type="entry name" value="LON PROTEASE"/>
    <property type="match status" value="1"/>
</dbReference>
<dbReference type="InterPro" id="IPR003959">
    <property type="entry name" value="ATPase_AAA_core"/>
</dbReference>
<comment type="caution">
    <text evidence="2">The sequence shown here is derived from an EMBL/GenBank/DDBJ whole genome shotgun (WGS) entry which is preliminary data.</text>
</comment>
<dbReference type="EMBL" id="JANUGV010000007">
    <property type="protein sequence ID" value="MCS0610595.1"/>
    <property type="molecule type" value="Genomic_DNA"/>
</dbReference>
<accession>A0ABT2BQ54</accession>
<dbReference type="RefSeq" id="WP_258858163.1">
    <property type="nucleotide sequence ID" value="NZ_JANUGV010000007.1"/>
</dbReference>
<evidence type="ECO:0000313" key="2">
    <source>
        <dbReference type="EMBL" id="MCS0610595.1"/>
    </source>
</evidence>
<keyword evidence="3" id="KW-1185">Reference proteome</keyword>
<dbReference type="Proteomes" id="UP001205861">
    <property type="component" value="Unassembled WGS sequence"/>
</dbReference>
<gene>
    <name evidence="2" type="ORF">NX773_20700</name>
</gene>
<dbReference type="PANTHER" id="PTHR43718:SF2">
    <property type="entry name" value="LON PROTEASE HOMOLOG, MITOCHONDRIAL"/>
    <property type="match status" value="1"/>
</dbReference>
<organism evidence="2 3">
    <name type="scientific">Massilia solisilvae</name>
    <dbReference type="NCBI Taxonomy" id="1811225"/>
    <lineage>
        <taxon>Bacteria</taxon>
        <taxon>Pseudomonadati</taxon>
        <taxon>Pseudomonadota</taxon>
        <taxon>Betaproteobacteria</taxon>
        <taxon>Burkholderiales</taxon>
        <taxon>Oxalobacteraceae</taxon>
        <taxon>Telluria group</taxon>
        <taxon>Massilia</taxon>
    </lineage>
</organism>
<protein>
    <submittedName>
        <fullName evidence="2">AAA family ATPase</fullName>
    </submittedName>
</protein>
<proteinExistence type="predicted"/>
<dbReference type="SMART" id="SM00382">
    <property type="entry name" value="AAA"/>
    <property type="match status" value="1"/>
</dbReference>
<reference evidence="2 3" key="1">
    <citation type="submission" date="2022-08" db="EMBL/GenBank/DDBJ databases">
        <title>Reclassification of Massilia species as members of the genera Telluria, Duganella, Pseudoduganella, Mokoshia gen. nov. and Zemynaea gen. nov. using orthogonal and non-orthogonal genome-based approaches.</title>
        <authorList>
            <person name="Bowman J.P."/>
        </authorList>
    </citation>
    <scope>NUCLEOTIDE SEQUENCE [LARGE SCALE GENOMIC DNA]</scope>
    <source>
        <strain evidence="2 3">JCM 31607</strain>
    </source>
</reference>
<sequence>MSITLARTRAVYDLNEVQGALDRNRGRSPELEAFYERMLDTGAERFVTIPASSDALDPLFDECPNFDEVLDDLARYLCLAHAGDKGFNVMPILLLGGPGVGKTHFAKRLARVMQTDCELISMNTLSAGFVITGSSASWRGAKCGKVAERLVRGQFANPVVVLDEVEKASGSSQSDPLAALYQLLEPETATAFRDEFIDVDIDASQIFWVLTANSTEGIPKPLLNRMAVYEVPPPTPEQAASIAQRMYRSLLGELNLQGFDDQLAGAVLDKLAPVSPRDLRKTLIDALGYAVADGRSHVALEDVRIKGTPGRARIGF</sequence>
<dbReference type="Pfam" id="PF00004">
    <property type="entry name" value="AAA"/>
    <property type="match status" value="1"/>
</dbReference>
<evidence type="ECO:0000259" key="1">
    <source>
        <dbReference type="SMART" id="SM00382"/>
    </source>
</evidence>